<sequence length="94" mass="10739">MASAGSDPEAGNPSQEDSAPEAHVPVSMVTRVVGPAILQRYLASWADFYEYLLVYEKDTRRFSEWKRGTWILQSVESKRLRRKFRFLLASTTKG</sequence>
<organism evidence="2 3">
    <name type="scientific">Phytophthora aleatoria</name>
    <dbReference type="NCBI Taxonomy" id="2496075"/>
    <lineage>
        <taxon>Eukaryota</taxon>
        <taxon>Sar</taxon>
        <taxon>Stramenopiles</taxon>
        <taxon>Oomycota</taxon>
        <taxon>Peronosporomycetes</taxon>
        <taxon>Peronosporales</taxon>
        <taxon>Peronosporaceae</taxon>
        <taxon>Phytophthora</taxon>
    </lineage>
</organism>
<protein>
    <submittedName>
        <fullName evidence="2">Uncharacterized protein</fullName>
    </submittedName>
</protein>
<gene>
    <name evidence="2" type="ORF">JG688_00015529</name>
</gene>
<dbReference type="Proteomes" id="UP000709295">
    <property type="component" value="Unassembled WGS sequence"/>
</dbReference>
<name>A0A8J5MDD2_9STRA</name>
<dbReference type="EMBL" id="JAENGY010001700">
    <property type="protein sequence ID" value="KAG6947492.1"/>
    <property type="molecule type" value="Genomic_DNA"/>
</dbReference>
<keyword evidence="3" id="KW-1185">Reference proteome</keyword>
<accession>A0A8J5MDD2</accession>
<evidence type="ECO:0000313" key="3">
    <source>
        <dbReference type="Proteomes" id="UP000709295"/>
    </source>
</evidence>
<evidence type="ECO:0000256" key="1">
    <source>
        <dbReference type="SAM" id="MobiDB-lite"/>
    </source>
</evidence>
<proteinExistence type="predicted"/>
<comment type="caution">
    <text evidence="2">The sequence shown here is derived from an EMBL/GenBank/DDBJ whole genome shotgun (WGS) entry which is preliminary data.</text>
</comment>
<reference evidence="2" key="1">
    <citation type="submission" date="2021-01" db="EMBL/GenBank/DDBJ databases">
        <title>Phytophthora aleatoria, a newly-described species from Pinus radiata is distinct from Phytophthora cactorum isolates based on comparative genomics.</title>
        <authorList>
            <person name="Mcdougal R."/>
            <person name="Panda P."/>
            <person name="Williams N."/>
            <person name="Studholme D.J."/>
        </authorList>
    </citation>
    <scope>NUCLEOTIDE SEQUENCE</scope>
    <source>
        <strain evidence="2">NZFS 4037</strain>
    </source>
</reference>
<dbReference type="AlphaFoldDB" id="A0A8J5MDD2"/>
<feature type="region of interest" description="Disordered" evidence="1">
    <location>
        <begin position="1"/>
        <end position="23"/>
    </location>
</feature>
<evidence type="ECO:0000313" key="2">
    <source>
        <dbReference type="EMBL" id="KAG6947492.1"/>
    </source>
</evidence>